<dbReference type="InterPro" id="IPR036390">
    <property type="entry name" value="WH_DNA-bd_sf"/>
</dbReference>
<dbReference type="PRINTS" id="PR00039">
    <property type="entry name" value="HTHLYSR"/>
</dbReference>
<evidence type="ECO:0000256" key="2">
    <source>
        <dbReference type="ARBA" id="ARBA00023015"/>
    </source>
</evidence>
<dbReference type="InterPro" id="IPR058163">
    <property type="entry name" value="LysR-type_TF_proteobact-type"/>
</dbReference>
<dbReference type="PROSITE" id="PS50931">
    <property type="entry name" value="HTH_LYSR"/>
    <property type="match status" value="1"/>
</dbReference>
<dbReference type="STRING" id="69395.AQ619_07120"/>
<dbReference type="SUPFAM" id="SSF53850">
    <property type="entry name" value="Periplasmic binding protein-like II"/>
    <property type="match status" value="1"/>
</dbReference>
<evidence type="ECO:0000313" key="6">
    <source>
        <dbReference type="EMBL" id="ALL13140.1"/>
    </source>
</evidence>
<dbReference type="KEGG" id="chq:AQ619_07120"/>
<sequence length="298" mass="32809">MARLQAMQVFVKVAESGGFAEAARQLNMSPPAVTRAVALLEEGLGVRLFTRTTRVVRLTEVGQRYFDDCQKILSYVEEADAMASGAYSEPKGSLTVTAPVLFGQMYVMPILQDYLDQNTQVVGKSLFLDRSTNLVEEGIDVAVRIGHLSDSGLSAIRVGQVRRVVCGAPAYFEQHGAPSVPQDLGEHRIIAATSAWSNLEWRFGRERKISTVVEPRLFCNSNQAVIDAARAGWGLTRILSYQIGTALRDGDLQVVLADYEEEPLPIHVVHPEGRRASAKVRAFVDLAVDRLRANRLLN</sequence>
<evidence type="ECO:0000256" key="3">
    <source>
        <dbReference type="ARBA" id="ARBA00023125"/>
    </source>
</evidence>
<comment type="similarity">
    <text evidence="1">Belongs to the LysR transcriptional regulatory family.</text>
</comment>
<keyword evidence="4" id="KW-0804">Transcription</keyword>
<gene>
    <name evidence="6" type="ORF">AQ619_07120</name>
</gene>
<keyword evidence="7" id="KW-1185">Reference proteome</keyword>
<dbReference type="GO" id="GO:0003700">
    <property type="term" value="F:DNA-binding transcription factor activity"/>
    <property type="evidence" value="ECO:0007669"/>
    <property type="project" value="InterPro"/>
</dbReference>
<dbReference type="Proteomes" id="UP000056905">
    <property type="component" value="Chromosome"/>
</dbReference>
<name>A0A0P0NYE8_9CAUL</name>
<feature type="domain" description="HTH lysR-type" evidence="5">
    <location>
        <begin position="1"/>
        <end position="59"/>
    </location>
</feature>
<dbReference type="InterPro" id="IPR036388">
    <property type="entry name" value="WH-like_DNA-bd_sf"/>
</dbReference>
<keyword evidence="2" id="KW-0805">Transcription regulation</keyword>
<dbReference type="InterPro" id="IPR000847">
    <property type="entry name" value="LysR_HTH_N"/>
</dbReference>
<reference evidence="6 7" key="1">
    <citation type="submission" date="2015-10" db="EMBL/GenBank/DDBJ databases">
        <title>Conservation of the essential genome among Caulobacter and Brevundimonas species.</title>
        <authorList>
            <person name="Scott D."/>
            <person name="Ely B."/>
        </authorList>
    </citation>
    <scope>NUCLEOTIDE SEQUENCE [LARGE SCALE GENOMIC DNA]</scope>
    <source>
        <strain evidence="6 7">CB4</strain>
    </source>
</reference>
<proteinExistence type="inferred from homology"/>
<dbReference type="GO" id="GO:0043565">
    <property type="term" value="F:sequence-specific DNA binding"/>
    <property type="evidence" value="ECO:0007669"/>
    <property type="project" value="TreeGrafter"/>
</dbReference>
<evidence type="ECO:0000313" key="7">
    <source>
        <dbReference type="Proteomes" id="UP000056905"/>
    </source>
</evidence>
<organism evidence="6 7">
    <name type="scientific">Caulobacter henricii</name>
    <dbReference type="NCBI Taxonomy" id="69395"/>
    <lineage>
        <taxon>Bacteria</taxon>
        <taxon>Pseudomonadati</taxon>
        <taxon>Pseudomonadota</taxon>
        <taxon>Alphaproteobacteria</taxon>
        <taxon>Caulobacterales</taxon>
        <taxon>Caulobacteraceae</taxon>
        <taxon>Caulobacter</taxon>
    </lineage>
</organism>
<dbReference type="InterPro" id="IPR005119">
    <property type="entry name" value="LysR_subst-bd"/>
</dbReference>
<evidence type="ECO:0000256" key="1">
    <source>
        <dbReference type="ARBA" id="ARBA00009437"/>
    </source>
</evidence>
<dbReference type="PANTHER" id="PTHR30537:SF5">
    <property type="entry name" value="HTH-TYPE TRANSCRIPTIONAL ACTIVATOR TTDR-RELATED"/>
    <property type="match status" value="1"/>
</dbReference>
<dbReference type="Gene3D" id="3.40.190.290">
    <property type="match status" value="1"/>
</dbReference>
<evidence type="ECO:0000259" key="5">
    <source>
        <dbReference type="PROSITE" id="PS50931"/>
    </source>
</evidence>
<dbReference type="EMBL" id="CP013002">
    <property type="protein sequence ID" value="ALL13140.1"/>
    <property type="molecule type" value="Genomic_DNA"/>
</dbReference>
<dbReference type="OrthoDB" id="9786526at2"/>
<evidence type="ECO:0000256" key="4">
    <source>
        <dbReference type="ARBA" id="ARBA00023163"/>
    </source>
</evidence>
<keyword evidence="3" id="KW-0238">DNA-binding</keyword>
<accession>A0A0P0NYE8</accession>
<dbReference type="Pfam" id="PF00126">
    <property type="entry name" value="HTH_1"/>
    <property type="match status" value="1"/>
</dbReference>
<dbReference type="RefSeq" id="WP_062145855.1">
    <property type="nucleotide sequence ID" value="NZ_CP013002.1"/>
</dbReference>
<dbReference type="AlphaFoldDB" id="A0A0P0NYE8"/>
<dbReference type="FunFam" id="1.10.10.10:FF:000001">
    <property type="entry name" value="LysR family transcriptional regulator"/>
    <property type="match status" value="1"/>
</dbReference>
<dbReference type="CDD" id="cd08471">
    <property type="entry name" value="PBP2_CrgA_like_2"/>
    <property type="match status" value="1"/>
</dbReference>
<protein>
    <submittedName>
        <fullName evidence="6">LysR family transcriptional regulator</fullName>
    </submittedName>
</protein>
<dbReference type="Pfam" id="PF03466">
    <property type="entry name" value="LysR_substrate"/>
    <property type="match status" value="1"/>
</dbReference>
<dbReference type="Gene3D" id="1.10.10.10">
    <property type="entry name" value="Winged helix-like DNA-binding domain superfamily/Winged helix DNA-binding domain"/>
    <property type="match status" value="1"/>
</dbReference>
<dbReference type="PANTHER" id="PTHR30537">
    <property type="entry name" value="HTH-TYPE TRANSCRIPTIONAL REGULATOR"/>
    <property type="match status" value="1"/>
</dbReference>
<dbReference type="SUPFAM" id="SSF46785">
    <property type="entry name" value="Winged helix' DNA-binding domain"/>
    <property type="match status" value="1"/>
</dbReference>
<dbReference type="GO" id="GO:0006351">
    <property type="term" value="P:DNA-templated transcription"/>
    <property type="evidence" value="ECO:0007669"/>
    <property type="project" value="TreeGrafter"/>
</dbReference>